<dbReference type="RefSeq" id="WP_149852752.1">
    <property type="nucleotide sequence ID" value="NZ_VUOB01000054.1"/>
</dbReference>
<feature type="compositionally biased region" description="Basic and acidic residues" evidence="8">
    <location>
        <begin position="1"/>
        <end position="27"/>
    </location>
</feature>
<comment type="caution">
    <text evidence="10">The sequence shown here is derived from an EMBL/GenBank/DDBJ whole genome shotgun (WGS) entry which is preliminary data.</text>
</comment>
<evidence type="ECO:0000256" key="6">
    <source>
        <dbReference type="ARBA" id="ARBA00022989"/>
    </source>
</evidence>
<feature type="transmembrane region" description="Helical" evidence="9">
    <location>
        <begin position="88"/>
        <end position="109"/>
    </location>
</feature>
<dbReference type="Proteomes" id="UP000323454">
    <property type="component" value="Unassembled WGS sequence"/>
</dbReference>
<evidence type="ECO:0000256" key="3">
    <source>
        <dbReference type="ARBA" id="ARBA00022448"/>
    </source>
</evidence>
<feature type="transmembrane region" description="Helical" evidence="9">
    <location>
        <begin position="241"/>
        <end position="274"/>
    </location>
</feature>
<comment type="subcellular location">
    <subcellularLocation>
        <location evidence="1">Cell membrane</location>
        <topology evidence="1">Multi-pass membrane protein</topology>
    </subcellularLocation>
</comment>
<dbReference type="EMBL" id="VUOB01000054">
    <property type="protein sequence ID" value="KAA2255966.1"/>
    <property type="molecule type" value="Genomic_DNA"/>
</dbReference>
<name>A0A5B2WZF4_9PSEU</name>
<accession>A0A5B2WZF4</accession>
<evidence type="ECO:0000256" key="8">
    <source>
        <dbReference type="SAM" id="MobiDB-lite"/>
    </source>
</evidence>
<dbReference type="PANTHER" id="PTHR21716">
    <property type="entry name" value="TRANSMEMBRANE PROTEIN"/>
    <property type="match status" value="1"/>
</dbReference>
<keyword evidence="11" id="KW-1185">Reference proteome</keyword>
<evidence type="ECO:0000313" key="10">
    <source>
        <dbReference type="EMBL" id="KAA2255966.1"/>
    </source>
</evidence>
<dbReference type="Pfam" id="PF01594">
    <property type="entry name" value="AI-2E_transport"/>
    <property type="match status" value="1"/>
</dbReference>
<organism evidence="10 11">
    <name type="scientific">Solihabitans fulvus</name>
    <dbReference type="NCBI Taxonomy" id="1892852"/>
    <lineage>
        <taxon>Bacteria</taxon>
        <taxon>Bacillati</taxon>
        <taxon>Actinomycetota</taxon>
        <taxon>Actinomycetes</taxon>
        <taxon>Pseudonocardiales</taxon>
        <taxon>Pseudonocardiaceae</taxon>
        <taxon>Solihabitans</taxon>
    </lineage>
</organism>
<feature type="transmembrane region" description="Helical" evidence="9">
    <location>
        <begin position="116"/>
        <end position="138"/>
    </location>
</feature>
<keyword evidence="3" id="KW-0813">Transport</keyword>
<evidence type="ECO:0000313" key="11">
    <source>
        <dbReference type="Proteomes" id="UP000323454"/>
    </source>
</evidence>
<reference evidence="10 11" key="2">
    <citation type="submission" date="2019-09" db="EMBL/GenBank/DDBJ databases">
        <authorList>
            <person name="Jin C."/>
        </authorList>
    </citation>
    <scope>NUCLEOTIDE SEQUENCE [LARGE SCALE GENOMIC DNA]</scope>
    <source>
        <strain evidence="10 11">AN110305</strain>
    </source>
</reference>
<sequence length="394" mass="41682">MSDSHRRDPDAAEGGHHDLVGQPHSEDEGPVAEAEAVAAEISTPQQPMGQPGRPVDHRSPFFVGMAGAAGVAVTVGVVELVITAQDVLVLIGLALFLAIGLEPAVSFLARDRLPRWAAVTIVFGSMVLMVGGFLAAAIPPLVQQFSSFAEQAPKYLHGLQDHNSLLGRLNDRFQLQQHLQDLLTSGGSGMVNGVLGAGRVVFSALGSLLVVIVLTVYFLADLPRIRRNLYRLVPHSRRPRVILIGDEIFAKVGGYVLGNALISVIAAAVTFAWLSIFDVPYPLLLAILVAVLDLIPVIGSTMAGVLVALVALTVSLPVCLATIGFFLVYRFTEDYLLVPKIIGRVVKVPALVTVVAVLLGGVLLGVIGAIVAIPIAAAVLLILREVVYPRLDEA</sequence>
<keyword evidence="5 9" id="KW-0812">Transmembrane</keyword>
<dbReference type="OrthoDB" id="4016357at2"/>
<comment type="similarity">
    <text evidence="2">Belongs to the autoinducer-2 exporter (AI-2E) (TC 2.A.86) family.</text>
</comment>
<protein>
    <submittedName>
        <fullName evidence="10">AI-2E family transporter</fullName>
    </submittedName>
</protein>
<feature type="region of interest" description="Disordered" evidence="8">
    <location>
        <begin position="1"/>
        <end position="37"/>
    </location>
</feature>
<dbReference type="GO" id="GO:0055085">
    <property type="term" value="P:transmembrane transport"/>
    <property type="evidence" value="ECO:0007669"/>
    <property type="project" value="TreeGrafter"/>
</dbReference>
<keyword evidence="6 9" id="KW-1133">Transmembrane helix</keyword>
<proteinExistence type="inferred from homology"/>
<dbReference type="PANTHER" id="PTHR21716:SF53">
    <property type="entry name" value="PERMEASE PERM-RELATED"/>
    <property type="match status" value="1"/>
</dbReference>
<feature type="transmembrane region" description="Helical" evidence="9">
    <location>
        <begin position="200"/>
        <end position="220"/>
    </location>
</feature>
<keyword evidence="7 9" id="KW-0472">Membrane</keyword>
<gene>
    <name evidence="10" type="ORF">F0L68_27665</name>
</gene>
<evidence type="ECO:0000256" key="5">
    <source>
        <dbReference type="ARBA" id="ARBA00022692"/>
    </source>
</evidence>
<feature type="transmembrane region" description="Helical" evidence="9">
    <location>
        <begin position="350"/>
        <end position="383"/>
    </location>
</feature>
<dbReference type="InterPro" id="IPR002549">
    <property type="entry name" value="AI-2E-like"/>
</dbReference>
<evidence type="ECO:0000256" key="7">
    <source>
        <dbReference type="ARBA" id="ARBA00023136"/>
    </source>
</evidence>
<evidence type="ECO:0000256" key="1">
    <source>
        <dbReference type="ARBA" id="ARBA00004651"/>
    </source>
</evidence>
<dbReference type="AlphaFoldDB" id="A0A5B2WZF4"/>
<evidence type="ECO:0000256" key="9">
    <source>
        <dbReference type="SAM" id="Phobius"/>
    </source>
</evidence>
<keyword evidence="4" id="KW-1003">Cell membrane</keyword>
<evidence type="ECO:0000256" key="4">
    <source>
        <dbReference type="ARBA" id="ARBA00022475"/>
    </source>
</evidence>
<evidence type="ECO:0000256" key="2">
    <source>
        <dbReference type="ARBA" id="ARBA00009773"/>
    </source>
</evidence>
<feature type="transmembrane region" description="Helical" evidence="9">
    <location>
        <begin position="305"/>
        <end position="330"/>
    </location>
</feature>
<dbReference type="GO" id="GO:0005886">
    <property type="term" value="C:plasma membrane"/>
    <property type="evidence" value="ECO:0007669"/>
    <property type="project" value="UniProtKB-SubCell"/>
</dbReference>
<feature type="transmembrane region" description="Helical" evidence="9">
    <location>
        <begin position="280"/>
        <end position="298"/>
    </location>
</feature>
<reference evidence="10 11" key="1">
    <citation type="submission" date="2019-09" db="EMBL/GenBank/DDBJ databases">
        <title>Goodfellowia gen. nov., a new genus of the Pseudonocardineae related to Actinoalloteichus, containing Goodfellowia coeruleoviolacea gen. nov., comb. nov. gen. nov., comb. nov.</title>
        <authorList>
            <person name="Labeda D."/>
        </authorList>
    </citation>
    <scope>NUCLEOTIDE SEQUENCE [LARGE SCALE GENOMIC DNA]</scope>
    <source>
        <strain evidence="10 11">AN110305</strain>
    </source>
</reference>
<feature type="transmembrane region" description="Helical" evidence="9">
    <location>
        <begin position="61"/>
        <end position="82"/>
    </location>
</feature>